<organism evidence="2 3">
    <name type="scientific">Sedimentitalea xiamensis</name>
    <dbReference type="NCBI Taxonomy" id="3050037"/>
    <lineage>
        <taxon>Bacteria</taxon>
        <taxon>Pseudomonadati</taxon>
        <taxon>Pseudomonadota</taxon>
        <taxon>Alphaproteobacteria</taxon>
        <taxon>Rhodobacterales</taxon>
        <taxon>Paracoccaceae</taxon>
        <taxon>Sedimentitalea</taxon>
    </lineage>
</organism>
<dbReference type="SUPFAM" id="SSF52540">
    <property type="entry name" value="P-loop containing nucleoside triphosphate hydrolases"/>
    <property type="match status" value="1"/>
</dbReference>
<dbReference type="EMBL" id="JASNJE010000005">
    <property type="protein sequence ID" value="MDK3072728.1"/>
    <property type="molecule type" value="Genomic_DNA"/>
</dbReference>
<evidence type="ECO:0000259" key="1">
    <source>
        <dbReference type="Pfam" id="PF13401"/>
    </source>
</evidence>
<sequence>MTQHMALGNSIQPLRNVAALVTLIKRVQKRGFGLPGMATFYGPPGFGKTYAACHAAAALDAIHIPVQKLWTKKTLLTSILNELSIVPRPTMADMMMQVNEGLALSGRPLIIDEADYAVARGLIEIIRDFHDGSSMPVILIGMEMLPQKLSKWELVDGRMLAWVGAEPADLRDAQMLARVYARDIVIDDALLERIVTVNKGNARRISTDLAHVNEQSLMQGSKRMTLDAWGDAPFLRGEAPAPRRGIA</sequence>
<evidence type="ECO:0000313" key="2">
    <source>
        <dbReference type="EMBL" id="MDK3072728.1"/>
    </source>
</evidence>
<dbReference type="RefSeq" id="WP_284484663.1">
    <property type="nucleotide sequence ID" value="NZ_JASNJE010000005.1"/>
</dbReference>
<keyword evidence="2" id="KW-0547">Nucleotide-binding</keyword>
<protein>
    <submittedName>
        <fullName evidence="2">ATP-binding protein</fullName>
    </submittedName>
</protein>
<dbReference type="Pfam" id="PF13401">
    <property type="entry name" value="AAA_22"/>
    <property type="match status" value="1"/>
</dbReference>
<dbReference type="GO" id="GO:0005524">
    <property type="term" value="F:ATP binding"/>
    <property type="evidence" value="ECO:0007669"/>
    <property type="project" value="UniProtKB-KW"/>
</dbReference>
<proteinExistence type="predicted"/>
<dbReference type="Gene3D" id="3.40.50.300">
    <property type="entry name" value="P-loop containing nucleotide triphosphate hydrolases"/>
    <property type="match status" value="1"/>
</dbReference>
<evidence type="ECO:0000313" key="3">
    <source>
        <dbReference type="Proteomes" id="UP001227126"/>
    </source>
</evidence>
<accession>A0ABT7FC85</accession>
<keyword evidence="3" id="KW-1185">Reference proteome</keyword>
<name>A0ABT7FC85_9RHOB</name>
<dbReference type="Proteomes" id="UP001227126">
    <property type="component" value="Unassembled WGS sequence"/>
</dbReference>
<dbReference type="InterPro" id="IPR027417">
    <property type="entry name" value="P-loop_NTPase"/>
</dbReference>
<reference evidence="2 3" key="1">
    <citation type="submission" date="2023-05" db="EMBL/GenBank/DDBJ databases">
        <title>Sedimentitalea sp. nov. JM2-8.</title>
        <authorList>
            <person name="Huang J."/>
        </authorList>
    </citation>
    <scope>NUCLEOTIDE SEQUENCE [LARGE SCALE GENOMIC DNA]</scope>
    <source>
        <strain evidence="2 3">JM2-8</strain>
    </source>
</reference>
<comment type="caution">
    <text evidence="2">The sequence shown here is derived from an EMBL/GenBank/DDBJ whole genome shotgun (WGS) entry which is preliminary data.</text>
</comment>
<keyword evidence="2" id="KW-0067">ATP-binding</keyword>
<dbReference type="InterPro" id="IPR049945">
    <property type="entry name" value="AAA_22"/>
</dbReference>
<feature type="domain" description="ORC1/DEAH AAA+ ATPase" evidence="1">
    <location>
        <begin position="36"/>
        <end position="148"/>
    </location>
</feature>
<gene>
    <name evidence="2" type="ORF">QO034_06370</name>
</gene>